<protein>
    <submittedName>
        <fullName evidence="1">Uncharacterized protein</fullName>
    </submittedName>
</protein>
<dbReference type="RefSeq" id="WP_110984373.1">
    <property type="nucleotide sequence ID" value="NZ_CAWNWM010000001.1"/>
</dbReference>
<accession>A0A2W1K230</accession>
<evidence type="ECO:0000313" key="1">
    <source>
        <dbReference type="EMBL" id="PZD75464.1"/>
    </source>
</evidence>
<dbReference type="EMBL" id="PQWO01000001">
    <property type="protein sequence ID" value="PZD75464.1"/>
    <property type="molecule type" value="Genomic_DNA"/>
</dbReference>
<gene>
    <name evidence="1" type="ORF">C1752_00398</name>
</gene>
<name>A0A2W1K230_9CYAN</name>
<organism evidence="1 2">
    <name type="scientific">Acaryochloris thomasi RCC1774</name>
    <dbReference type="NCBI Taxonomy" id="1764569"/>
    <lineage>
        <taxon>Bacteria</taxon>
        <taxon>Bacillati</taxon>
        <taxon>Cyanobacteriota</taxon>
        <taxon>Cyanophyceae</taxon>
        <taxon>Acaryochloridales</taxon>
        <taxon>Acaryochloridaceae</taxon>
        <taxon>Acaryochloris</taxon>
        <taxon>Acaryochloris thomasi</taxon>
    </lineage>
</organism>
<reference evidence="1 2" key="1">
    <citation type="journal article" date="2018" name="Sci. Rep.">
        <title>A novel species of the marine cyanobacterium Acaryochloris with a unique pigment content and lifestyle.</title>
        <authorList>
            <person name="Partensky F."/>
            <person name="Six C."/>
            <person name="Ratin M."/>
            <person name="Garczarek L."/>
            <person name="Vaulot D."/>
            <person name="Probert I."/>
            <person name="Calteau A."/>
            <person name="Gourvil P."/>
            <person name="Marie D."/>
            <person name="Grebert T."/>
            <person name="Bouchier C."/>
            <person name="Le Panse S."/>
            <person name="Gachenot M."/>
            <person name="Rodriguez F."/>
            <person name="Garrido J.L."/>
        </authorList>
    </citation>
    <scope>NUCLEOTIDE SEQUENCE [LARGE SCALE GENOMIC DNA]</scope>
    <source>
        <strain evidence="1 2">RCC1774</strain>
    </source>
</reference>
<dbReference type="OrthoDB" id="516113at2"/>
<proteinExistence type="predicted"/>
<dbReference type="Proteomes" id="UP000248857">
    <property type="component" value="Unassembled WGS sequence"/>
</dbReference>
<sequence>MTSRDFSSSALSPNETPEIQHIADLVNAQAQKASGNMEELLALLRSLELLHREIRDGLFQESLPGNRQALHRLLREMESEGGWPYIPRMRLQAFLKYLEAADPPQKTP</sequence>
<keyword evidence="2" id="KW-1185">Reference proteome</keyword>
<comment type="caution">
    <text evidence="1">The sequence shown here is derived from an EMBL/GenBank/DDBJ whole genome shotgun (WGS) entry which is preliminary data.</text>
</comment>
<dbReference type="AlphaFoldDB" id="A0A2W1K230"/>
<evidence type="ECO:0000313" key="2">
    <source>
        <dbReference type="Proteomes" id="UP000248857"/>
    </source>
</evidence>